<dbReference type="RefSeq" id="WP_272751011.1">
    <property type="nucleotide sequence ID" value="NZ_JAQQLF010000006.1"/>
</dbReference>
<evidence type="ECO:0000313" key="2">
    <source>
        <dbReference type="EMBL" id="MDC7716613.1"/>
    </source>
</evidence>
<evidence type="ECO:0000313" key="3">
    <source>
        <dbReference type="Proteomes" id="UP001219956"/>
    </source>
</evidence>
<gene>
    <name evidence="2" type="ORF">PQU95_05225</name>
</gene>
<feature type="region of interest" description="Disordered" evidence="1">
    <location>
        <begin position="1"/>
        <end position="26"/>
    </location>
</feature>
<evidence type="ECO:0000256" key="1">
    <source>
        <dbReference type="SAM" id="MobiDB-lite"/>
    </source>
</evidence>
<accession>A0ABT5IWP3</accession>
<proteinExistence type="predicted"/>
<name>A0ABT5IWP3_9NEIS</name>
<reference evidence="2 3" key="1">
    <citation type="submission" date="2023-01" db="EMBL/GenBank/DDBJ databases">
        <title>Novel species of the genus Vogesella isolated from rivers.</title>
        <authorList>
            <person name="Lu H."/>
        </authorList>
    </citation>
    <scope>NUCLEOTIDE SEQUENCE [LARGE SCALE GENOMIC DNA]</scope>
    <source>
        <strain evidence="2 3">DC21W</strain>
    </source>
</reference>
<comment type="caution">
    <text evidence="2">The sequence shown here is derived from an EMBL/GenBank/DDBJ whole genome shotgun (WGS) entry which is preliminary data.</text>
</comment>
<protein>
    <submittedName>
        <fullName evidence="2">Uncharacterized protein</fullName>
    </submittedName>
</protein>
<organism evidence="2 3">
    <name type="scientific">Vogesella aquatica</name>
    <dbReference type="NCBI Taxonomy" id="2984206"/>
    <lineage>
        <taxon>Bacteria</taxon>
        <taxon>Pseudomonadati</taxon>
        <taxon>Pseudomonadota</taxon>
        <taxon>Betaproteobacteria</taxon>
        <taxon>Neisseriales</taxon>
        <taxon>Chromobacteriaceae</taxon>
        <taxon>Vogesella</taxon>
    </lineage>
</organism>
<dbReference type="EMBL" id="JAQQLF010000006">
    <property type="protein sequence ID" value="MDC7716613.1"/>
    <property type="molecule type" value="Genomic_DNA"/>
</dbReference>
<dbReference type="Proteomes" id="UP001219956">
    <property type="component" value="Unassembled WGS sequence"/>
</dbReference>
<sequence>MSKPRHGGSKPAPASAERQAADKRHARAEAACHTVLQLFASLEEDSAWQACDMAMKYGQMAAVYARKIRNGRVISAPDFNAAVEVCTSARRALRSLDAELVFAGHPRQAELAEAASASYQVLLDHHQLTKGKA</sequence>
<keyword evidence="3" id="KW-1185">Reference proteome</keyword>